<dbReference type="Pfam" id="PF07751">
    <property type="entry name" value="Abi_2"/>
    <property type="match status" value="1"/>
</dbReference>
<name>A0A6I2KZV8_9BURK</name>
<organism evidence="1 2">
    <name type="scientific">Duganella guangzhouensis</name>
    <dbReference type="NCBI Taxonomy" id="2666084"/>
    <lineage>
        <taxon>Bacteria</taxon>
        <taxon>Pseudomonadati</taxon>
        <taxon>Pseudomonadota</taxon>
        <taxon>Betaproteobacteria</taxon>
        <taxon>Burkholderiales</taxon>
        <taxon>Oxalobacteraceae</taxon>
        <taxon>Telluria group</taxon>
        <taxon>Duganella</taxon>
    </lineage>
</organism>
<proteinExistence type="predicted"/>
<reference evidence="1 2" key="1">
    <citation type="submission" date="2019-11" db="EMBL/GenBank/DDBJ databases">
        <title>Novel species isolated from a subtropical stream in China.</title>
        <authorList>
            <person name="Lu H."/>
        </authorList>
    </citation>
    <scope>NUCLEOTIDE SEQUENCE [LARGE SCALE GENOMIC DNA]</scope>
    <source>
        <strain evidence="1 2">FT80W</strain>
    </source>
</reference>
<sequence>MQYAKPVLTVAAGVQRLQHKGLAIADVPSAERFIRAIGYFRFRGYALPFMVPALAGFAHGTRVFKPNTAFVEIQSVYEFDRALRNLVMDQIDRIEVAVRTAILQELNTAHGPHWYLDFSKQIFKDRKDQAKWFSEATREVERSSHQFIDHYTRTYTSPLLPPSWAVAECLSLGKWSTLYKELNMGKGAIAASFGTTPPIFESWLRSLNVLRNACAHHSRIWNRALPFDPKAHPQYLNHFTNAGTFYMRAVVIRILTNVIDSNHYFVEGLRYLFHAHPEVNLPSVGFAPGWDNDPLWQ</sequence>
<accession>A0A6I2KZV8</accession>
<keyword evidence="2" id="KW-1185">Reference proteome</keyword>
<dbReference type="EMBL" id="WKJK01000006">
    <property type="protein sequence ID" value="MRW91173.1"/>
    <property type="molecule type" value="Genomic_DNA"/>
</dbReference>
<evidence type="ECO:0008006" key="3">
    <source>
        <dbReference type="Google" id="ProtNLM"/>
    </source>
</evidence>
<evidence type="ECO:0000313" key="2">
    <source>
        <dbReference type="Proteomes" id="UP000433309"/>
    </source>
</evidence>
<gene>
    <name evidence="1" type="ORF">GJ699_14350</name>
</gene>
<dbReference type="RefSeq" id="WP_154377277.1">
    <property type="nucleotide sequence ID" value="NZ_WKJK01000006.1"/>
</dbReference>
<dbReference type="InterPro" id="IPR011664">
    <property type="entry name" value="Abi_system_AbiD/AbiF-like"/>
</dbReference>
<dbReference type="AlphaFoldDB" id="A0A6I2KZV8"/>
<evidence type="ECO:0000313" key="1">
    <source>
        <dbReference type="EMBL" id="MRW91173.1"/>
    </source>
</evidence>
<dbReference type="Proteomes" id="UP000433309">
    <property type="component" value="Unassembled WGS sequence"/>
</dbReference>
<protein>
    <recommendedName>
        <fullName evidence="3">Abi family protein</fullName>
    </recommendedName>
</protein>
<comment type="caution">
    <text evidence="1">The sequence shown here is derived from an EMBL/GenBank/DDBJ whole genome shotgun (WGS) entry which is preliminary data.</text>
</comment>